<evidence type="ECO:0000256" key="1">
    <source>
        <dbReference type="SAM" id="Phobius"/>
    </source>
</evidence>
<keyword evidence="1" id="KW-1133">Transmembrane helix</keyword>
<dbReference type="OrthoDB" id="2434437at2759"/>
<feature type="transmembrane region" description="Helical" evidence="1">
    <location>
        <begin position="186"/>
        <end position="202"/>
    </location>
</feature>
<keyword evidence="1" id="KW-0472">Membrane</keyword>
<feature type="transmembrane region" description="Helical" evidence="1">
    <location>
        <begin position="152"/>
        <end position="174"/>
    </location>
</feature>
<accession>A0A9N9NG44</accession>
<name>A0A9N9NG44_9GLOM</name>
<gene>
    <name evidence="2" type="ORF">CPELLU_LOCUS13404</name>
</gene>
<keyword evidence="3" id="KW-1185">Reference proteome</keyword>
<dbReference type="EMBL" id="CAJVQA010014181">
    <property type="protein sequence ID" value="CAG8729532.1"/>
    <property type="molecule type" value="Genomic_DNA"/>
</dbReference>
<dbReference type="AlphaFoldDB" id="A0A9N9NG44"/>
<evidence type="ECO:0000313" key="3">
    <source>
        <dbReference type="Proteomes" id="UP000789759"/>
    </source>
</evidence>
<feature type="non-terminal residue" evidence="2">
    <location>
        <position position="1"/>
    </location>
</feature>
<proteinExistence type="predicted"/>
<feature type="transmembrane region" description="Helical" evidence="1">
    <location>
        <begin position="208"/>
        <end position="226"/>
    </location>
</feature>
<feature type="transmembrane region" description="Helical" evidence="1">
    <location>
        <begin position="114"/>
        <end position="140"/>
    </location>
</feature>
<reference evidence="2" key="1">
    <citation type="submission" date="2021-06" db="EMBL/GenBank/DDBJ databases">
        <authorList>
            <person name="Kallberg Y."/>
            <person name="Tangrot J."/>
            <person name="Rosling A."/>
        </authorList>
    </citation>
    <scope>NUCLEOTIDE SEQUENCE</scope>
    <source>
        <strain evidence="2">FL966</strain>
    </source>
</reference>
<keyword evidence="1" id="KW-0812">Transmembrane</keyword>
<sequence length="343" mass="39972">SLVDESYSSFRQDAYDSFLNTVFPVTFIIFFKVTENSGRFKKAFLPILDDILYNIVTWVIPLIVSFTYNLQEIMIFSIANAIPHLTCALIALILQKTILEVKNSDSEVKNSYWIIFLSINIFLIIIPALLIPLFWIVFIIKNLDYRYEPINLAFLTLFATTLGLALLVFFPVWIRKARSDGVDEEKFNYIFGLLALFNFYSPNFLQTLFIVLTWPINFYLVKLWVFTQILSLTRSISYYDVKKIPDDFLATSTATTQWRIHEFKARKDRPINNEIILKNILKNIVKDFSKEYMNDDKNEVAVKDMLRNVIKDILNDNNVDIRNDVNSVEISDDVNNLEIGNDV</sequence>
<dbReference type="Proteomes" id="UP000789759">
    <property type="component" value="Unassembled WGS sequence"/>
</dbReference>
<feature type="transmembrane region" description="Helical" evidence="1">
    <location>
        <begin position="14"/>
        <end position="31"/>
    </location>
</feature>
<evidence type="ECO:0000313" key="2">
    <source>
        <dbReference type="EMBL" id="CAG8729532.1"/>
    </source>
</evidence>
<feature type="transmembrane region" description="Helical" evidence="1">
    <location>
        <begin position="51"/>
        <end position="68"/>
    </location>
</feature>
<organism evidence="2 3">
    <name type="scientific">Cetraspora pellucida</name>
    <dbReference type="NCBI Taxonomy" id="1433469"/>
    <lineage>
        <taxon>Eukaryota</taxon>
        <taxon>Fungi</taxon>
        <taxon>Fungi incertae sedis</taxon>
        <taxon>Mucoromycota</taxon>
        <taxon>Glomeromycotina</taxon>
        <taxon>Glomeromycetes</taxon>
        <taxon>Diversisporales</taxon>
        <taxon>Gigasporaceae</taxon>
        <taxon>Cetraspora</taxon>
    </lineage>
</organism>
<feature type="transmembrane region" description="Helical" evidence="1">
    <location>
        <begin position="74"/>
        <end position="94"/>
    </location>
</feature>
<comment type="caution">
    <text evidence="2">The sequence shown here is derived from an EMBL/GenBank/DDBJ whole genome shotgun (WGS) entry which is preliminary data.</text>
</comment>
<protein>
    <submittedName>
        <fullName evidence="2">24585_t:CDS:1</fullName>
    </submittedName>
</protein>